<dbReference type="Proteomes" id="UP000295641">
    <property type="component" value="Segment"/>
</dbReference>
<gene>
    <name evidence="1" type="ORF">ORF_01</name>
</gene>
<keyword evidence="2" id="KW-1185">Reference proteome</keyword>
<evidence type="ECO:0000313" key="1">
    <source>
        <dbReference type="EMBL" id="BBJ33938.1"/>
    </source>
</evidence>
<evidence type="ECO:0000313" key="2">
    <source>
        <dbReference type="Proteomes" id="UP000295641"/>
    </source>
</evidence>
<sequence length="147" mass="16649">MQSRGFKGLMSHLEEMYDDIDDDVDEILKNNAIEGIGIAVSNAKKVMNKGYWTGNLARSIEVKKVGELHYSSNAKKVMNKGYWTGNLARSIEVKKVGELHYSVISTAHYSGFLEFGTRYMEAAPFMFPTYQTLKKSTLEDLRRLLNG</sequence>
<accession>A0A494WJ47</accession>
<name>A0A494WJ47_9CAUD</name>
<dbReference type="NCBIfam" id="TIGR01725">
    <property type="entry name" value="phge_HK97_gp10"/>
    <property type="match status" value="1"/>
</dbReference>
<dbReference type="EMBL" id="AP019560">
    <property type="protein sequence ID" value="BBJ33938.1"/>
    <property type="molecule type" value="Genomic_DNA"/>
</dbReference>
<reference evidence="1 2" key="1">
    <citation type="submission" date="2019-04" db="EMBL/GenBank/DDBJ databases">
        <title>Genome of Staphylococcus phage SP120.</title>
        <authorList>
            <person name="Azam A.H."/>
            <person name="Arai H."/>
            <person name="Miyanaga K."/>
            <person name="Tanji Y."/>
        </authorList>
    </citation>
    <scope>NUCLEOTIDE SEQUENCE [LARGE SCALE GENOMIC DNA]</scope>
    <source>
        <strain evidence="1 2">SP120</strain>
    </source>
</reference>
<protein>
    <submittedName>
        <fullName evidence="1">Phi11 ORF37 homolog</fullName>
    </submittedName>
</protein>
<proteinExistence type="predicted"/>
<organism evidence="1 2">
    <name type="scientific">Staphylococcus phage SP120</name>
    <dbReference type="NCBI Taxonomy" id="2495553"/>
    <lineage>
        <taxon>Viruses</taxon>
        <taxon>Duplodnaviria</taxon>
        <taxon>Heunggongvirae</taxon>
        <taxon>Uroviricota</taxon>
        <taxon>Caudoviricetes</taxon>
        <taxon>Coventryvirus</taxon>
        <taxon>Coventryvirus SP120</taxon>
    </lineage>
</organism>
<dbReference type="InterPro" id="IPR010064">
    <property type="entry name" value="HK97-gp10_tail"/>
</dbReference>
<dbReference type="Pfam" id="PF04883">
    <property type="entry name" value="HK97-gp10_like"/>
    <property type="match status" value="1"/>
</dbReference>